<evidence type="ECO:0000256" key="3">
    <source>
        <dbReference type="ARBA" id="ARBA00022448"/>
    </source>
</evidence>
<feature type="compositionally biased region" description="Pro residues" evidence="11">
    <location>
        <begin position="73"/>
        <end position="83"/>
    </location>
</feature>
<evidence type="ECO:0000256" key="1">
    <source>
        <dbReference type="ARBA" id="ARBA00004225"/>
    </source>
</evidence>
<dbReference type="Proteomes" id="UP001341281">
    <property type="component" value="Chromosome 04"/>
</dbReference>
<keyword evidence="8 9" id="KW-0472">Membrane</keyword>
<evidence type="ECO:0000256" key="10">
    <source>
        <dbReference type="RuleBase" id="RU000488"/>
    </source>
</evidence>
<proteinExistence type="inferred from homology"/>
<protein>
    <recommendedName>
        <fullName evidence="14">Mitochondrial carrier protein</fullName>
    </recommendedName>
</protein>
<accession>A0AAQ3WSS5</accession>
<dbReference type="FunFam" id="1.50.40.10:FF:000115">
    <property type="entry name" value="Mitochondrial arginine transporter BAC2"/>
    <property type="match status" value="1"/>
</dbReference>
<feature type="region of interest" description="Disordered" evidence="11">
    <location>
        <begin position="17"/>
        <end position="83"/>
    </location>
</feature>
<dbReference type="GO" id="GO:0031966">
    <property type="term" value="C:mitochondrial membrane"/>
    <property type="evidence" value="ECO:0007669"/>
    <property type="project" value="UniProtKB-SubCell"/>
</dbReference>
<keyword evidence="6" id="KW-1133">Transmembrane helix</keyword>
<dbReference type="InterPro" id="IPR018108">
    <property type="entry name" value="MCP_transmembrane"/>
</dbReference>
<evidence type="ECO:0000256" key="8">
    <source>
        <dbReference type="ARBA" id="ARBA00023136"/>
    </source>
</evidence>
<dbReference type="Pfam" id="PF00153">
    <property type="entry name" value="Mito_carr"/>
    <property type="match status" value="3"/>
</dbReference>
<evidence type="ECO:0008006" key="14">
    <source>
        <dbReference type="Google" id="ProtNLM"/>
    </source>
</evidence>
<comment type="subcellular location">
    <subcellularLocation>
        <location evidence="1">Mitochondrion membrane</location>
        <topology evidence="1">Multi-pass membrane protein</topology>
    </subcellularLocation>
</comment>
<feature type="compositionally biased region" description="Basic residues" evidence="11">
    <location>
        <begin position="44"/>
        <end position="55"/>
    </location>
</feature>
<name>A0AAQ3WSS5_PASNO</name>
<feature type="repeat" description="Solcar" evidence="9">
    <location>
        <begin position="378"/>
        <end position="469"/>
    </location>
</feature>
<dbReference type="SUPFAM" id="SSF103506">
    <property type="entry name" value="Mitochondrial carrier"/>
    <property type="match status" value="1"/>
</dbReference>
<dbReference type="PROSITE" id="PS50920">
    <property type="entry name" value="SOLCAR"/>
    <property type="match status" value="3"/>
</dbReference>
<keyword evidence="5" id="KW-0677">Repeat</keyword>
<feature type="repeat" description="Solcar" evidence="9">
    <location>
        <begin position="275"/>
        <end position="367"/>
    </location>
</feature>
<evidence type="ECO:0000313" key="12">
    <source>
        <dbReference type="EMBL" id="WVZ72897.1"/>
    </source>
</evidence>
<keyword evidence="4 9" id="KW-0812">Transmembrane</keyword>
<keyword evidence="3 10" id="KW-0813">Transport</keyword>
<organism evidence="12 13">
    <name type="scientific">Paspalum notatum var. saurae</name>
    <dbReference type="NCBI Taxonomy" id="547442"/>
    <lineage>
        <taxon>Eukaryota</taxon>
        <taxon>Viridiplantae</taxon>
        <taxon>Streptophyta</taxon>
        <taxon>Embryophyta</taxon>
        <taxon>Tracheophyta</taxon>
        <taxon>Spermatophyta</taxon>
        <taxon>Magnoliopsida</taxon>
        <taxon>Liliopsida</taxon>
        <taxon>Poales</taxon>
        <taxon>Poaceae</taxon>
        <taxon>PACMAD clade</taxon>
        <taxon>Panicoideae</taxon>
        <taxon>Andropogonodae</taxon>
        <taxon>Paspaleae</taxon>
        <taxon>Paspalinae</taxon>
        <taxon>Paspalum</taxon>
    </lineage>
</organism>
<evidence type="ECO:0000256" key="4">
    <source>
        <dbReference type="ARBA" id="ARBA00022692"/>
    </source>
</evidence>
<evidence type="ECO:0000256" key="5">
    <source>
        <dbReference type="ARBA" id="ARBA00022737"/>
    </source>
</evidence>
<dbReference type="InterPro" id="IPR050567">
    <property type="entry name" value="Mitochondrial_Carrier"/>
</dbReference>
<dbReference type="PANTHER" id="PTHR45624:SF10">
    <property type="entry name" value="SLC (SOLUTE CARRIER) HOMOLOG"/>
    <property type="match status" value="1"/>
</dbReference>
<comment type="similarity">
    <text evidence="2 10">Belongs to the mitochondrial carrier (TC 2.A.29) family.</text>
</comment>
<dbReference type="GO" id="GO:0022857">
    <property type="term" value="F:transmembrane transporter activity"/>
    <property type="evidence" value="ECO:0007669"/>
    <property type="project" value="TreeGrafter"/>
</dbReference>
<dbReference type="PANTHER" id="PTHR45624">
    <property type="entry name" value="MITOCHONDRIAL BASIC AMINO ACIDS TRANSPORTER-RELATED"/>
    <property type="match status" value="1"/>
</dbReference>
<sequence>MDAPAIRKAACSAVQCSSSRLDRSSLPSRETRGTPLARCSPTTHKYRLPARHTHRPPPLLPAPSDRSYHHRPPPPLPHSPPPLKRSAFVPCQCQLDRARTRTFNLLGLDPSISIHSRAGTHPRHIAWHLPWIYSWMVATAYDDDAAGASSMEFWPEFLATSGGREFVAGGVGGMAGVLAGHPLDTLRIRLQQPPQPAIGGTRGILDAPPPPSAARLLRAILRAEGPAALYRGMAAPLASVAFQNAMVFQVYAILSRSLDAEERSTTAATPVPAPPSYTSVALAGVGTGALQTLILSPVELVKIRLQLEAAGHKRRRPGDHRGPVDMARDILRREGLRGLYRGLAVTALRDAPAHGVYFWAYERARERLHPGCRSSGGESLGTMLVAGGLAGVASWVCCYPLDVVKSRLQAQGSGSGSGTPRYRGVVDCVRRSVREEGLPVLWRGLGTAVARAFVVNGAIFSAYELALRFLASGGGQRMVMEEN</sequence>
<evidence type="ECO:0000313" key="13">
    <source>
        <dbReference type="Proteomes" id="UP001341281"/>
    </source>
</evidence>
<dbReference type="AlphaFoldDB" id="A0AAQ3WSS5"/>
<dbReference type="Gene3D" id="1.50.40.10">
    <property type="entry name" value="Mitochondrial carrier domain"/>
    <property type="match status" value="1"/>
</dbReference>
<evidence type="ECO:0000256" key="9">
    <source>
        <dbReference type="PROSITE-ProRule" id="PRU00282"/>
    </source>
</evidence>
<gene>
    <name evidence="12" type="ORF">U9M48_021285</name>
</gene>
<evidence type="ECO:0000256" key="2">
    <source>
        <dbReference type="ARBA" id="ARBA00006375"/>
    </source>
</evidence>
<feature type="repeat" description="Solcar" evidence="9">
    <location>
        <begin position="160"/>
        <end position="257"/>
    </location>
</feature>
<reference evidence="12 13" key="1">
    <citation type="submission" date="2024-02" db="EMBL/GenBank/DDBJ databases">
        <title>High-quality chromosome-scale genome assembly of Pensacola bahiagrass (Paspalum notatum Flugge var. saurae).</title>
        <authorList>
            <person name="Vega J.M."/>
            <person name="Podio M."/>
            <person name="Orjuela J."/>
            <person name="Siena L.A."/>
            <person name="Pessino S.C."/>
            <person name="Combes M.C."/>
            <person name="Mariac C."/>
            <person name="Albertini E."/>
            <person name="Pupilli F."/>
            <person name="Ortiz J.P.A."/>
            <person name="Leblanc O."/>
        </authorList>
    </citation>
    <scope>NUCLEOTIDE SEQUENCE [LARGE SCALE GENOMIC DNA]</scope>
    <source>
        <strain evidence="12">R1</strain>
        <tissue evidence="12">Leaf</tissue>
    </source>
</reference>
<keyword evidence="13" id="KW-1185">Reference proteome</keyword>
<dbReference type="PRINTS" id="PR00926">
    <property type="entry name" value="MITOCARRIER"/>
</dbReference>
<evidence type="ECO:0000256" key="7">
    <source>
        <dbReference type="ARBA" id="ARBA00023128"/>
    </source>
</evidence>
<evidence type="ECO:0000256" key="11">
    <source>
        <dbReference type="SAM" id="MobiDB-lite"/>
    </source>
</evidence>
<evidence type="ECO:0000256" key="6">
    <source>
        <dbReference type="ARBA" id="ARBA00022989"/>
    </source>
</evidence>
<dbReference type="EMBL" id="CP144748">
    <property type="protein sequence ID" value="WVZ72897.1"/>
    <property type="molecule type" value="Genomic_DNA"/>
</dbReference>
<keyword evidence="7" id="KW-0496">Mitochondrion</keyword>
<dbReference type="InterPro" id="IPR002067">
    <property type="entry name" value="MCP"/>
</dbReference>
<dbReference type="InterPro" id="IPR023395">
    <property type="entry name" value="MCP_dom_sf"/>
</dbReference>